<feature type="region of interest" description="Disordered" evidence="1">
    <location>
        <begin position="85"/>
        <end position="114"/>
    </location>
</feature>
<accession>A0A1X7I3X9</accession>
<dbReference type="EMBL" id="FXAT01000001">
    <property type="protein sequence ID" value="SMG09118.1"/>
    <property type="molecule type" value="Genomic_DNA"/>
</dbReference>
<gene>
    <name evidence="2" type="ORF">SAMN06265784_101305</name>
</gene>
<dbReference type="OrthoDB" id="9115164at2"/>
<sequence>MPLPPFEPPTLAELREWYRRYGKNDDIWRLILEVQHSRELLAHLRWQLDKADRIAEWAEFGRLSGKAAPLRAALDTICAEMRRIGPIGGKGKPEHWRPTPRSTDDMAAYDYDPDAPSDHAALVAARRHGRRR</sequence>
<evidence type="ECO:0000313" key="3">
    <source>
        <dbReference type="Proteomes" id="UP000193228"/>
    </source>
</evidence>
<organism evidence="2 3">
    <name type="scientific">Paraburkholderia susongensis</name>
    <dbReference type="NCBI Taxonomy" id="1515439"/>
    <lineage>
        <taxon>Bacteria</taxon>
        <taxon>Pseudomonadati</taxon>
        <taxon>Pseudomonadota</taxon>
        <taxon>Betaproteobacteria</taxon>
        <taxon>Burkholderiales</taxon>
        <taxon>Burkholderiaceae</taxon>
        <taxon>Paraburkholderia</taxon>
    </lineage>
</organism>
<keyword evidence="3" id="KW-1185">Reference proteome</keyword>
<dbReference type="AlphaFoldDB" id="A0A1X7I3X9"/>
<dbReference type="Proteomes" id="UP000193228">
    <property type="component" value="Unassembled WGS sequence"/>
</dbReference>
<evidence type="ECO:0000256" key="1">
    <source>
        <dbReference type="SAM" id="MobiDB-lite"/>
    </source>
</evidence>
<protein>
    <submittedName>
        <fullName evidence="2">Uncharacterized protein</fullName>
    </submittedName>
</protein>
<evidence type="ECO:0000313" key="2">
    <source>
        <dbReference type="EMBL" id="SMG09118.1"/>
    </source>
</evidence>
<name>A0A1X7I3X9_9BURK</name>
<dbReference type="STRING" id="1515439.SAMN06265784_101305"/>
<reference evidence="3" key="1">
    <citation type="submission" date="2017-04" db="EMBL/GenBank/DDBJ databases">
        <authorList>
            <person name="Varghese N."/>
            <person name="Submissions S."/>
        </authorList>
    </citation>
    <scope>NUCLEOTIDE SEQUENCE [LARGE SCALE GENOMIC DNA]</scope>
    <source>
        <strain evidence="3">LMG 29540</strain>
    </source>
</reference>
<proteinExistence type="predicted"/>
<dbReference type="RefSeq" id="WP_085480494.1">
    <property type="nucleotide sequence ID" value="NZ_FXAT01000001.1"/>
</dbReference>